<name>A1X5K9_CARRO</name>
<dbReference type="NCBIfam" id="NF040941">
    <property type="entry name" value="GGGWT_bact"/>
    <property type="match status" value="1"/>
</dbReference>
<dbReference type="GO" id="GO:0030246">
    <property type="term" value="F:carbohydrate binding"/>
    <property type="evidence" value="ECO:0007669"/>
    <property type="project" value="UniProtKB-KW"/>
</dbReference>
<gene>
    <name evidence="11" type="primary">CL5C</name>
</gene>
<dbReference type="CDD" id="cd00087">
    <property type="entry name" value="FReD"/>
    <property type="match status" value="1"/>
</dbReference>
<organism evidence="11">
    <name type="scientific">Carcinoscorpius rotundicauda</name>
    <name type="common">Mangrove horseshoe crab</name>
    <name type="synonym">Limulus rotundicauda</name>
    <dbReference type="NCBI Taxonomy" id="6848"/>
    <lineage>
        <taxon>Eukaryota</taxon>
        <taxon>Metazoa</taxon>
        <taxon>Ecdysozoa</taxon>
        <taxon>Arthropoda</taxon>
        <taxon>Chelicerata</taxon>
        <taxon>Merostomata</taxon>
        <taxon>Xiphosura</taxon>
        <taxon>Limulidae</taxon>
        <taxon>Carcinoscorpius</taxon>
    </lineage>
</organism>
<keyword evidence="7" id="KW-0325">Glycoprotein</keyword>
<dbReference type="PANTHER" id="PTHR47221">
    <property type="entry name" value="FIBRINOGEN ALPHA CHAIN"/>
    <property type="match status" value="1"/>
</dbReference>
<dbReference type="InterPro" id="IPR020837">
    <property type="entry name" value="Fibrinogen_CS"/>
</dbReference>
<comment type="subcellular location">
    <subcellularLocation>
        <location evidence="1">Secreted</location>
    </subcellularLocation>
</comment>
<dbReference type="PROSITE" id="PS00514">
    <property type="entry name" value="FIBRINOGEN_C_1"/>
    <property type="match status" value="1"/>
</dbReference>
<dbReference type="GO" id="GO:0034116">
    <property type="term" value="P:positive regulation of heterotypic cell-cell adhesion"/>
    <property type="evidence" value="ECO:0007669"/>
    <property type="project" value="TreeGrafter"/>
</dbReference>
<evidence type="ECO:0000256" key="4">
    <source>
        <dbReference type="ARBA" id="ARBA00022734"/>
    </source>
</evidence>
<dbReference type="InterPro" id="IPR037579">
    <property type="entry name" value="FIB_ANG-like"/>
</dbReference>
<comment type="function">
    <text evidence="8">Lectin involved in innate immunity. Agglutinates all types of human erythrocytes, Gram-positive and Gram-negative bacteria. Has a stronger agglutinating activity towards Gram-negative bacteria than towards Gram-positive bacteria. Specifically recognizes acetyl group-containing substances on agglutinated cells. The hemagglutinating activity was inhibited by EDTA, acetyl group-containing mono- and disaccharides, N-acetyl derivatives of amino acids, other acetyl group-containing substances, propionamide and benzamide. Enhances the antimicrobial activity of big defensin against Gram-positive bacteria but not against Gram-negative bacteria.</text>
</comment>
<dbReference type="SUPFAM" id="SSF56496">
    <property type="entry name" value="Fibrinogen C-terminal domain-like"/>
    <property type="match status" value="1"/>
</dbReference>
<evidence type="ECO:0000256" key="5">
    <source>
        <dbReference type="ARBA" id="ARBA00022837"/>
    </source>
</evidence>
<dbReference type="EMBL" id="DQ250746">
    <property type="protein sequence ID" value="ABB77209.1"/>
    <property type="molecule type" value="mRNA"/>
</dbReference>
<evidence type="ECO:0000259" key="10">
    <source>
        <dbReference type="PROSITE" id="PS51406"/>
    </source>
</evidence>
<protein>
    <submittedName>
        <fullName evidence="11">Carcinolectin-5C</fullName>
    </submittedName>
</protein>
<evidence type="ECO:0000313" key="11">
    <source>
        <dbReference type="EMBL" id="ABB77209.1"/>
    </source>
</evidence>
<dbReference type="Pfam" id="PF00147">
    <property type="entry name" value="Fibrinogen_C"/>
    <property type="match status" value="1"/>
</dbReference>
<sequence>MYNPLLKLCISSFFLVSQATYHSETACSTIGSLDGVIESLSSTVSELTELAKQKISIIEAPICSDHDFLTKITKEKTVKTSLPKDCSTIYKQGNRTSGIYEVWPQFLNHHVPVFCDMDTAGGGWTLLQRRGDFGEPVENFFRTWEGYKSGFGNLSREFWLGNDVIFALTNQDNMLLRIDLEDFEGSRKYAEADEFLVKSERELYRMSFKTYKGDAGDSLTEHKNMPFSTKDSDNDKWGKNCAEVYKGGWWYNACHHSNLNGLYLRGANERKGAGINWYQWRGHEYSLKISEMKIRPVEF</sequence>
<dbReference type="GO" id="GO:0098609">
    <property type="term" value="P:cell-cell adhesion"/>
    <property type="evidence" value="ECO:0007669"/>
    <property type="project" value="UniProtKB-ARBA"/>
</dbReference>
<keyword evidence="4" id="KW-0430">Lectin</keyword>
<evidence type="ECO:0000256" key="8">
    <source>
        <dbReference type="ARBA" id="ARBA00053344"/>
    </source>
</evidence>
<feature type="chain" id="PRO_5002640888" evidence="9">
    <location>
        <begin position="20"/>
        <end position="299"/>
    </location>
</feature>
<dbReference type="GO" id="GO:0046872">
    <property type="term" value="F:metal ion binding"/>
    <property type="evidence" value="ECO:0007669"/>
    <property type="project" value="UniProtKB-KW"/>
</dbReference>
<dbReference type="AlphaFoldDB" id="A1X5K9"/>
<dbReference type="GO" id="GO:0005577">
    <property type="term" value="C:fibrinogen complex"/>
    <property type="evidence" value="ECO:0007669"/>
    <property type="project" value="TreeGrafter"/>
</dbReference>
<accession>A1X5K9</accession>
<dbReference type="FunFam" id="3.90.215.10:FF:000001">
    <property type="entry name" value="Tenascin isoform 1"/>
    <property type="match status" value="1"/>
</dbReference>
<keyword evidence="5" id="KW-0106">Calcium</keyword>
<feature type="domain" description="Fibrinogen C-terminal" evidence="10">
    <location>
        <begin position="77"/>
        <end position="298"/>
    </location>
</feature>
<dbReference type="GO" id="GO:0005201">
    <property type="term" value="F:extracellular matrix structural constituent"/>
    <property type="evidence" value="ECO:0007669"/>
    <property type="project" value="TreeGrafter"/>
</dbReference>
<reference evidence="11" key="1">
    <citation type="submission" date="2005-10" db="EMBL/GenBank/DDBJ databases">
        <title>cDNA of Carcinolectin-5C from Carcinoscorpius rotundicauda.</title>
        <authorList>
            <person name="Lee C.M."/>
            <person name="Ng P.M.L."/>
            <person name="Ho B."/>
            <person name="Ding J.L."/>
        </authorList>
    </citation>
    <scope>NUCLEOTIDE SEQUENCE</scope>
</reference>
<keyword evidence="9" id="KW-0732">Signal</keyword>
<evidence type="ECO:0000256" key="2">
    <source>
        <dbReference type="ARBA" id="ARBA00022525"/>
    </source>
</evidence>
<evidence type="ECO:0000256" key="1">
    <source>
        <dbReference type="ARBA" id="ARBA00004613"/>
    </source>
</evidence>
<dbReference type="InterPro" id="IPR014716">
    <property type="entry name" value="Fibrinogen_a/b/g_C_1"/>
</dbReference>
<keyword evidence="3" id="KW-0479">Metal-binding</keyword>
<keyword evidence="2" id="KW-0964">Secreted</keyword>
<evidence type="ECO:0000256" key="6">
    <source>
        <dbReference type="ARBA" id="ARBA00023157"/>
    </source>
</evidence>
<proteinExistence type="evidence at transcript level"/>
<feature type="signal peptide" evidence="9">
    <location>
        <begin position="1"/>
        <end position="19"/>
    </location>
</feature>
<evidence type="ECO:0000256" key="3">
    <source>
        <dbReference type="ARBA" id="ARBA00022723"/>
    </source>
</evidence>
<dbReference type="InterPro" id="IPR002181">
    <property type="entry name" value="Fibrinogen_a/b/g_C_dom"/>
</dbReference>
<dbReference type="PROSITE" id="PS51406">
    <property type="entry name" value="FIBRINOGEN_C_2"/>
    <property type="match status" value="1"/>
</dbReference>
<keyword evidence="6" id="KW-1015">Disulfide bond</keyword>
<evidence type="ECO:0000256" key="9">
    <source>
        <dbReference type="SAM" id="SignalP"/>
    </source>
</evidence>
<dbReference type="GO" id="GO:0030674">
    <property type="term" value="F:protein-macromolecule adaptor activity"/>
    <property type="evidence" value="ECO:0007669"/>
    <property type="project" value="TreeGrafter"/>
</dbReference>
<dbReference type="SMART" id="SM00186">
    <property type="entry name" value="FBG"/>
    <property type="match status" value="1"/>
</dbReference>
<dbReference type="InterPro" id="IPR036056">
    <property type="entry name" value="Fibrinogen-like_C"/>
</dbReference>
<dbReference type="Gene3D" id="3.90.215.10">
    <property type="entry name" value="Gamma Fibrinogen, chain A, domain 1"/>
    <property type="match status" value="1"/>
</dbReference>
<dbReference type="PANTHER" id="PTHR47221:SF5">
    <property type="entry name" value="FIBRINOGEN C-TERMINAL DOMAIN-CONTAINING PROTEIN"/>
    <property type="match status" value="1"/>
</dbReference>
<evidence type="ECO:0000256" key="7">
    <source>
        <dbReference type="ARBA" id="ARBA00023180"/>
    </source>
</evidence>